<dbReference type="Proteomes" id="UP000792457">
    <property type="component" value="Unassembled WGS sequence"/>
</dbReference>
<dbReference type="EMBL" id="KZ309122">
    <property type="protein sequence ID" value="KAG8237060.1"/>
    <property type="molecule type" value="Genomic_DNA"/>
</dbReference>
<keyword evidence="2" id="KW-0472">Membrane</keyword>
<accession>A0A8K0KNV3</accession>
<feature type="transmembrane region" description="Helical" evidence="2">
    <location>
        <begin position="12"/>
        <end position="30"/>
    </location>
</feature>
<proteinExistence type="predicted"/>
<feature type="compositionally biased region" description="Basic and acidic residues" evidence="1">
    <location>
        <begin position="78"/>
        <end position="90"/>
    </location>
</feature>
<evidence type="ECO:0000313" key="4">
    <source>
        <dbReference type="Proteomes" id="UP000792457"/>
    </source>
</evidence>
<gene>
    <name evidence="3" type="ORF">J437_LFUL005167</name>
</gene>
<sequence>MVQTRKMELHEGVIIIAVVAVSSVIFYKVYRFAMRGKTYEEAIAEQRKLPLEHLLLGRSGKDKNKDKKQKKVGKKVKEKPSEKEKSEHSTKVNVASKVDSTSKNPVSAINKADVTLKASNNTAPSKINVANPNVHLEKHRAVEFGKPEAEVVDDQAIVQQDENKVKKKKKADKGILLNKDEVSPVDVRAVKDEPSSPFTINHFEEKKPKDEFLKRKCSEVSSTAASAEPEPEDIQVDLRSEVVTSTVIAAPQEIKRKKKKSDLLTLQQMGSVALLVYL</sequence>
<keyword evidence="2" id="KW-1133">Transmembrane helix</keyword>
<keyword evidence="4" id="KW-1185">Reference proteome</keyword>
<dbReference type="AlphaFoldDB" id="A0A8K0KNV3"/>
<reference evidence="3" key="2">
    <citation type="submission" date="2017-10" db="EMBL/GenBank/DDBJ databases">
        <title>Ladona fulva Genome sequencing and assembly.</title>
        <authorList>
            <person name="Murali S."/>
            <person name="Richards S."/>
            <person name="Bandaranaike D."/>
            <person name="Bellair M."/>
            <person name="Blankenburg K."/>
            <person name="Chao H."/>
            <person name="Dinh H."/>
            <person name="Doddapaneni H."/>
            <person name="Dugan-Rocha S."/>
            <person name="Elkadiri S."/>
            <person name="Gnanaolivu R."/>
            <person name="Hernandez B."/>
            <person name="Skinner E."/>
            <person name="Javaid M."/>
            <person name="Lee S."/>
            <person name="Li M."/>
            <person name="Ming W."/>
            <person name="Munidasa M."/>
            <person name="Muniz J."/>
            <person name="Nguyen L."/>
            <person name="Hughes D."/>
            <person name="Osuji N."/>
            <person name="Pu L.-L."/>
            <person name="Puazo M."/>
            <person name="Qu C."/>
            <person name="Quiroz J."/>
            <person name="Raj R."/>
            <person name="Weissenberger G."/>
            <person name="Xin Y."/>
            <person name="Zou X."/>
            <person name="Han Y."/>
            <person name="Worley K."/>
            <person name="Muzny D."/>
            <person name="Gibbs R."/>
        </authorList>
    </citation>
    <scope>NUCLEOTIDE SEQUENCE</scope>
    <source>
        <strain evidence="3">Sampled in the wild</strain>
    </source>
</reference>
<feature type="compositionally biased region" description="Basic residues" evidence="1">
    <location>
        <begin position="66"/>
        <end position="77"/>
    </location>
</feature>
<evidence type="ECO:0000313" key="3">
    <source>
        <dbReference type="EMBL" id="KAG8237060.1"/>
    </source>
</evidence>
<name>A0A8K0KNV3_LADFU</name>
<keyword evidence="2" id="KW-0812">Transmembrane</keyword>
<protein>
    <submittedName>
        <fullName evidence="3">Uncharacterized protein</fullName>
    </submittedName>
</protein>
<organism evidence="3 4">
    <name type="scientific">Ladona fulva</name>
    <name type="common">Scarce chaser dragonfly</name>
    <name type="synonym">Libellula fulva</name>
    <dbReference type="NCBI Taxonomy" id="123851"/>
    <lineage>
        <taxon>Eukaryota</taxon>
        <taxon>Metazoa</taxon>
        <taxon>Ecdysozoa</taxon>
        <taxon>Arthropoda</taxon>
        <taxon>Hexapoda</taxon>
        <taxon>Insecta</taxon>
        <taxon>Pterygota</taxon>
        <taxon>Palaeoptera</taxon>
        <taxon>Odonata</taxon>
        <taxon>Epiprocta</taxon>
        <taxon>Anisoptera</taxon>
        <taxon>Libelluloidea</taxon>
        <taxon>Libellulidae</taxon>
        <taxon>Ladona</taxon>
    </lineage>
</organism>
<feature type="region of interest" description="Disordered" evidence="1">
    <location>
        <begin position="55"/>
        <end position="99"/>
    </location>
</feature>
<evidence type="ECO:0000256" key="2">
    <source>
        <dbReference type="SAM" id="Phobius"/>
    </source>
</evidence>
<reference evidence="3" key="1">
    <citation type="submission" date="2013-04" db="EMBL/GenBank/DDBJ databases">
        <authorList>
            <person name="Qu J."/>
            <person name="Murali S.C."/>
            <person name="Bandaranaike D."/>
            <person name="Bellair M."/>
            <person name="Blankenburg K."/>
            <person name="Chao H."/>
            <person name="Dinh H."/>
            <person name="Doddapaneni H."/>
            <person name="Downs B."/>
            <person name="Dugan-Rocha S."/>
            <person name="Elkadiri S."/>
            <person name="Gnanaolivu R.D."/>
            <person name="Hernandez B."/>
            <person name="Javaid M."/>
            <person name="Jayaseelan J.C."/>
            <person name="Lee S."/>
            <person name="Li M."/>
            <person name="Ming W."/>
            <person name="Munidasa M."/>
            <person name="Muniz J."/>
            <person name="Nguyen L."/>
            <person name="Ongeri F."/>
            <person name="Osuji N."/>
            <person name="Pu L.-L."/>
            <person name="Puazo M."/>
            <person name="Qu C."/>
            <person name="Quiroz J."/>
            <person name="Raj R."/>
            <person name="Weissenberger G."/>
            <person name="Xin Y."/>
            <person name="Zou X."/>
            <person name="Han Y."/>
            <person name="Richards S."/>
            <person name="Worley K."/>
            <person name="Muzny D."/>
            <person name="Gibbs R."/>
        </authorList>
    </citation>
    <scope>NUCLEOTIDE SEQUENCE</scope>
    <source>
        <strain evidence="3">Sampled in the wild</strain>
    </source>
</reference>
<evidence type="ECO:0000256" key="1">
    <source>
        <dbReference type="SAM" id="MobiDB-lite"/>
    </source>
</evidence>
<comment type="caution">
    <text evidence="3">The sequence shown here is derived from an EMBL/GenBank/DDBJ whole genome shotgun (WGS) entry which is preliminary data.</text>
</comment>